<dbReference type="Gene3D" id="3.80.10.10">
    <property type="entry name" value="Ribonuclease Inhibitor"/>
    <property type="match status" value="1"/>
</dbReference>
<gene>
    <name evidence="1" type="ORF">GMARGA_LOCUS36383</name>
</gene>
<reference evidence="1 2" key="1">
    <citation type="submission" date="2021-06" db="EMBL/GenBank/DDBJ databases">
        <authorList>
            <person name="Kallberg Y."/>
            <person name="Tangrot J."/>
            <person name="Rosling A."/>
        </authorList>
    </citation>
    <scope>NUCLEOTIDE SEQUENCE [LARGE SCALE GENOMIC DNA]</scope>
    <source>
        <strain evidence="1 2">120-4 pot B 10/14</strain>
    </source>
</reference>
<proteinExistence type="predicted"/>
<dbReference type="Proteomes" id="UP000789901">
    <property type="component" value="Unassembled WGS sequence"/>
</dbReference>
<dbReference type="EMBL" id="CAJVQB010071398">
    <property type="protein sequence ID" value="CAG8843147.1"/>
    <property type="molecule type" value="Genomic_DNA"/>
</dbReference>
<sequence length="104" mass="12251">SFNLDKIREVEHLTFEFNSDMKRFNDFVNKTKDMEKEVPIKEQQNKKERKWIFIIDLSSFTNLREIDLCSNNLTSSVPSWLTNLTIRQLPASLSKPITTSFLPL</sequence>
<organism evidence="1 2">
    <name type="scientific">Gigaspora margarita</name>
    <dbReference type="NCBI Taxonomy" id="4874"/>
    <lineage>
        <taxon>Eukaryota</taxon>
        <taxon>Fungi</taxon>
        <taxon>Fungi incertae sedis</taxon>
        <taxon>Mucoromycota</taxon>
        <taxon>Glomeromycotina</taxon>
        <taxon>Glomeromycetes</taxon>
        <taxon>Diversisporales</taxon>
        <taxon>Gigasporaceae</taxon>
        <taxon>Gigaspora</taxon>
    </lineage>
</organism>
<accession>A0ABN7WXI4</accession>
<protein>
    <submittedName>
        <fullName evidence="1">1763_t:CDS:1</fullName>
    </submittedName>
</protein>
<evidence type="ECO:0000313" key="1">
    <source>
        <dbReference type="EMBL" id="CAG8843147.1"/>
    </source>
</evidence>
<keyword evidence="2" id="KW-1185">Reference proteome</keyword>
<comment type="caution">
    <text evidence="1">The sequence shown here is derived from an EMBL/GenBank/DDBJ whole genome shotgun (WGS) entry which is preliminary data.</text>
</comment>
<feature type="non-terminal residue" evidence="1">
    <location>
        <position position="1"/>
    </location>
</feature>
<name>A0ABN7WXI4_GIGMA</name>
<evidence type="ECO:0000313" key="2">
    <source>
        <dbReference type="Proteomes" id="UP000789901"/>
    </source>
</evidence>
<dbReference type="InterPro" id="IPR032675">
    <property type="entry name" value="LRR_dom_sf"/>
</dbReference>